<gene>
    <name evidence="1" type="ORF">GCM10008018_53060</name>
</gene>
<protein>
    <submittedName>
        <fullName evidence="1">Uncharacterized protein</fullName>
    </submittedName>
</protein>
<dbReference type="RefSeq" id="WP_189017237.1">
    <property type="nucleotide sequence ID" value="NZ_BMHE01000037.1"/>
</dbReference>
<keyword evidence="2" id="KW-1185">Reference proteome</keyword>
<evidence type="ECO:0000313" key="1">
    <source>
        <dbReference type="EMBL" id="GGA00148.1"/>
    </source>
</evidence>
<accession>A0ABQ1F508</accession>
<evidence type="ECO:0000313" key="2">
    <source>
        <dbReference type="Proteomes" id="UP000615455"/>
    </source>
</evidence>
<proteinExistence type="predicted"/>
<organism evidence="1 2">
    <name type="scientific">Paenibacillus marchantiophytorum</name>
    <dbReference type="NCBI Taxonomy" id="1619310"/>
    <lineage>
        <taxon>Bacteria</taxon>
        <taxon>Bacillati</taxon>
        <taxon>Bacillota</taxon>
        <taxon>Bacilli</taxon>
        <taxon>Bacillales</taxon>
        <taxon>Paenibacillaceae</taxon>
        <taxon>Paenibacillus</taxon>
    </lineage>
</organism>
<sequence>MNIQQDYKIATPPLLADYQLENWIHANFSDPRAHSHEDPEWKQLTQYAAYHAIHDWHCLHPQYQTEMTLAAMFERRWTNKVHKFKSSAFYWEVKRIVVANLYKFLSDSDHSDEPFMVFESKSVWVQELESHLSMIVQVMEVTENLFTIHKYMMEPSEAAIELFVHWTIVCSYEAFGKPPEQLLIYHLMSGECQRISTAGCDRQQSIDYLRLVKDVFTDSSMCFCKDCSPGSGRLLM</sequence>
<dbReference type="EMBL" id="BMHE01000037">
    <property type="protein sequence ID" value="GGA00148.1"/>
    <property type="molecule type" value="Genomic_DNA"/>
</dbReference>
<dbReference type="Proteomes" id="UP000615455">
    <property type="component" value="Unassembled WGS sequence"/>
</dbReference>
<name>A0ABQ1F508_9BACL</name>
<comment type="caution">
    <text evidence="1">The sequence shown here is derived from an EMBL/GenBank/DDBJ whole genome shotgun (WGS) entry which is preliminary data.</text>
</comment>
<reference evidence="2" key="1">
    <citation type="journal article" date="2019" name="Int. J. Syst. Evol. Microbiol.">
        <title>The Global Catalogue of Microorganisms (GCM) 10K type strain sequencing project: providing services to taxonomists for standard genome sequencing and annotation.</title>
        <authorList>
            <consortium name="The Broad Institute Genomics Platform"/>
            <consortium name="The Broad Institute Genome Sequencing Center for Infectious Disease"/>
            <person name="Wu L."/>
            <person name="Ma J."/>
        </authorList>
    </citation>
    <scope>NUCLEOTIDE SEQUENCE [LARGE SCALE GENOMIC DNA]</scope>
    <source>
        <strain evidence="2">CGMCC 1.15043</strain>
    </source>
</reference>